<accession>A0AAW2DVH9</accession>
<feature type="transmembrane region" description="Helical" evidence="7">
    <location>
        <begin position="187"/>
        <end position="210"/>
    </location>
</feature>
<organism evidence="8 9">
    <name type="scientific">Lithocarpus litseifolius</name>
    <dbReference type="NCBI Taxonomy" id="425828"/>
    <lineage>
        <taxon>Eukaryota</taxon>
        <taxon>Viridiplantae</taxon>
        <taxon>Streptophyta</taxon>
        <taxon>Embryophyta</taxon>
        <taxon>Tracheophyta</taxon>
        <taxon>Spermatophyta</taxon>
        <taxon>Magnoliopsida</taxon>
        <taxon>eudicotyledons</taxon>
        <taxon>Gunneridae</taxon>
        <taxon>Pentapetalae</taxon>
        <taxon>rosids</taxon>
        <taxon>fabids</taxon>
        <taxon>Fagales</taxon>
        <taxon>Fagaceae</taxon>
        <taxon>Lithocarpus</taxon>
    </lineage>
</organism>
<feature type="transmembrane region" description="Helical" evidence="7">
    <location>
        <begin position="367"/>
        <end position="386"/>
    </location>
</feature>
<dbReference type="InterPro" id="IPR000109">
    <property type="entry name" value="POT_fam"/>
</dbReference>
<evidence type="ECO:0000313" key="9">
    <source>
        <dbReference type="Proteomes" id="UP001459277"/>
    </source>
</evidence>
<feature type="transmembrane region" description="Helical" evidence="7">
    <location>
        <begin position="491"/>
        <end position="516"/>
    </location>
</feature>
<dbReference type="AlphaFoldDB" id="A0AAW2DVH9"/>
<keyword evidence="4 7" id="KW-1133">Transmembrane helix</keyword>
<evidence type="ECO:0000256" key="1">
    <source>
        <dbReference type="ARBA" id="ARBA00004141"/>
    </source>
</evidence>
<feature type="transmembrane region" description="Helical" evidence="7">
    <location>
        <begin position="407"/>
        <end position="424"/>
    </location>
</feature>
<keyword evidence="3 7" id="KW-0812">Transmembrane</keyword>
<evidence type="ECO:0000256" key="2">
    <source>
        <dbReference type="ARBA" id="ARBA00005982"/>
    </source>
</evidence>
<evidence type="ECO:0000256" key="3">
    <source>
        <dbReference type="ARBA" id="ARBA00022692"/>
    </source>
</evidence>
<feature type="transmembrane region" description="Helical" evidence="7">
    <location>
        <begin position="161"/>
        <end position="181"/>
    </location>
</feature>
<comment type="caution">
    <text evidence="8">The sequence shown here is derived from an EMBL/GenBank/DDBJ whole genome shotgun (WGS) entry which is preliminary data.</text>
</comment>
<sequence length="651" mass="73248">MNRIGKWLLCFSSIRRWYDKHIYFSKAALFIFGLVFSHILVNYGVVNILMDYLTDSWTEQHLAKATAIMNLQDGVSTISEVIVAHLADSYYGRFNMIVICAITYITGLALLGFSTQVGIYVGLLAVALGKSGQNPVMEAFLADQLGSREDHKDEEKIESRLNVWWGIAWSFGSFVTIYKFANVAWKTAFIISIVVMVASLLLFCIGFPYYDNKKPVQTQSPLNICFRVFKAAIFNLHRNYPDTPEQFYKNCDNEITLSPEVPHLRWLDKAAIAKRQSNLGEQEGSGEQDLEYGNGLSKSMDSLGRFENTGVSDSSREEESHEMPCTVKEVSEVKRLLTLVPICTNFFACGLVKATGDTFFMEQSSNLLSYSFSMSFMFVLLSLIRYAIQFPFRWEKVRKKFGPLKRIGAGMVCSILCCIAAWQVEIQRRNLIKKEGIDPDAQGPEAQTISMNIFVLFPQFLLLGLMEGLGEGGLETFVDNHIPKSFSKYGSLFSGCVLGSAYFFSIPLLLLFRSWFGDTINKGHLERYFLFLAILNAIFFCIYLLALSKYAHMDPSENVESKDSEEGAKGSFKLNPYNQWGILANATTAPSRFRRLRLATKEGEQSTRVQNHESVGEKLPLMRSYAEVAPDDEPGSQQDSFADAEPSSPSG</sequence>
<dbReference type="InterPro" id="IPR036259">
    <property type="entry name" value="MFS_trans_sf"/>
</dbReference>
<feature type="transmembrane region" description="Helical" evidence="7">
    <location>
        <begin position="21"/>
        <end position="41"/>
    </location>
</feature>
<comment type="similarity">
    <text evidence="2">Belongs to the major facilitator superfamily. Proton-dependent oligopeptide transporter (POT/PTR) (TC 2.A.17) family.</text>
</comment>
<dbReference type="GO" id="GO:0016020">
    <property type="term" value="C:membrane"/>
    <property type="evidence" value="ECO:0007669"/>
    <property type="project" value="UniProtKB-SubCell"/>
</dbReference>
<protein>
    <submittedName>
        <fullName evidence="8">Uncharacterized protein</fullName>
    </submittedName>
</protein>
<evidence type="ECO:0000256" key="4">
    <source>
        <dbReference type="ARBA" id="ARBA00022989"/>
    </source>
</evidence>
<feature type="transmembrane region" description="Helical" evidence="7">
    <location>
        <begin position="96"/>
        <end position="128"/>
    </location>
</feature>
<dbReference type="Proteomes" id="UP001459277">
    <property type="component" value="Unassembled WGS sequence"/>
</dbReference>
<keyword evidence="5 7" id="KW-0472">Membrane</keyword>
<comment type="subcellular location">
    <subcellularLocation>
        <location evidence="1">Membrane</location>
        <topology evidence="1">Multi-pass membrane protein</topology>
    </subcellularLocation>
</comment>
<evidence type="ECO:0000256" key="5">
    <source>
        <dbReference type="ARBA" id="ARBA00023136"/>
    </source>
</evidence>
<reference evidence="8 9" key="1">
    <citation type="submission" date="2024-01" db="EMBL/GenBank/DDBJ databases">
        <title>A telomere-to-telomere, gap-free genome of sweet tea (Lithocarpus litseifolius).</title>
        <authorList>
            <person name="Zhou J."/>
        </authorList>
    </citation>
    <scope>NUCLEOTIDE SEQUENCE [LARGE SCALE GENOMIC DNA]</scope>
    <source>
        <strain evidence="8">Zhou-2022a</strain>
        <tissue evidence="8">Leaf</tissue>
    </source>
</reference>
<feature type="region of interest" description="Disordered" evidence="6">
    <location>
        <begin position="600"/>
        <end position="651"/>
    </location>
</feature>
<evidence type="ECO:0000313" key="8">
    <source>
        <dbReference type="EMBL" id="KAL0013340.1"/>
    </source>
</evidence>
<dbReference type="SUPFAM" id="SSF103473">
    <property type="entry name" value="MFS general substrate transporter"/>
    <property type="match status" value="1"/>
</dbReference>
<proteinExistence type="inferred from homology"/>
<dbReference type="Gene3D" id="1.20.1250.20">
    <property type="entry name" value="MFS general substrate transporter like domains"/>
    <property type="match status" value="1"/>
</dbReference>
<keyword evidence="9" id="KW-1185">Reference proteome</keyword>
<evidence type="ECO:0000256" key="7">
    <source>
        <dbReference type="SAM" id="Phobius"/>
    </source>
</evidence>
<dbReference type="GO" id="GO:0022857">
    <property type="term" value="F:transmembrane transporter activity"/>
    <property type="evidence" value="ECO:0007669"/>
    <property type="project" value="InterPro"/>
</dbReference>
<feature type="compositionally biased region" description="Basic and acidic residues" evidence="6">
    <location>
        <begin position="600"/>
        <end position="616"/>
    </location>
</feature>
<evidence type="ECO:0000256" key="6">
    <source>
        <dbReference type="SAM" id="MobiDB-lite"/>
    </source>
</evidence>
<feature type="transmembrane region" description="Helical" evidence="7">
    <location>
        <begin position="528"/>
        <end position="547"/>
    </location>
</feature>
<gene>
    <name evidence="8" type="ORF">SO802_000409</name>
</gene>
<dbReference type="Pfam" id="PF00854">
    <property type="entry name" value="PTR2"/>
    <property type="match status" value="1"/>
</dbReference>
<name>A0AAW2DVH9_9ROSI</name>
<feature type="transmembrane region" description="Helical" evidence="7">
    <location>
        <begin position="449"/>
        <end position="470"/>
    </location>
</feature>
<dbReference type="EMBL" id="JAZDWU010000001">
    <property type="protein sequence ID" value="KAL0013340.1"/>
    <property type="molecule type" value="Genomic_DNA"/>
</dbReference>
<dbReference type="PANTHER" id="PTHR11654">
    <property type="entry name" value="OLIGOPEPTIDE TRANSPORTER-RELATED"/>
    <property type="match status" value="1"/>
</dbReference>